<organism evidence="1 2">
    <name type="scientific">Tritrichomonas musculus</name>
    <dbReference type="NCBI Taxonomy" id="1915356"/>
    <lineage>
        <taxon>Eukaryota</taxon>
        <taxon>Metamonada</taxon>
        <taxon>Parabasalia</taxon>
        <taxon>Tritrichomonadida</taxon>
        <taxon>Tritrichomonadidae</taxon>
        <taxon>Tritrichomonas</taxon>
    </lineage>
</organism>
<proteinExistence type="predicted"/>
<comment type="caution">
    <text evidence="1">The sequence shown here is derived from an EMBL/GenBank/DDBJ whole genome shotgun (WGS) entry which is preliminary data.</text>
</comment>
<accession>A0ABR2JWK2</accession>
<name>A0ABR2JWK2_9EUKA</name>
<dbReference type="Proteomes" id="UP001470230">
    <property type="component" value="Unassembled WGS sequence"/>
</dbReference>
<evidence type="ECO:0000313" key="2">
    <source>
        <dbReference type="Proteomes" id="UP001470230"/>
    </source>
</evidence>
<protein>
    <submittedName>
        <fullName evidence="1">Uncharacterized protein</fullName>
    </submittedName>
</protein>
<evidence type="ECO:0000313" key="1">
    <source>
        <dbReference type="EMBL" id="KAK8883256.1"/>
    </source>
</evidence>
<dbReference type="EMBL" id="JAPFFF010000009">
    <property type="protein sequence ID" value="KAK8883256.1"/>
    <property type="molecule type" value="Genomic_DNA"/>
</dbReference>
<sequence length="81" mass="9200">MSKKEQISSQNNNKPQQTERFCCCSEPIGGHRLQQNSRKISSRPDPKIIKSLTFEPVPEKKVPNITQKNKSKIQITLPPGK</sequence>
<keyword evidence="2" id="KW-1185">Reference proteome</keyword>
<reference evidence="1 2" key="1">
    <citation type="submission" date="2024-04" db="EMBL/GenBank/DDBJ databases">
        <title>Tritrichomonas musculus Genome.</title>
        <authorList>
            <person name="Alves-Ferreira E."/>
            <person name="Grigg M."/>
            <person name="Lorenzi H."/>
            <person name="Galac M."/>
        </authorList>
    </citation>
    <scope>NUCLEOTIDE SEQUENCE [LARGE SCALE GENOMIC DNA]</scope>
    <source>
        <strain evidence="1 2">EAF2021</strain>
    </source>
</reference>
<gene>
    <name evidence="1" type="ORF">M9Y10_045907</name>
</gene>